<dbReference type="OrthoDB" id="1100373at2"/>
<keyword evidence="2" id="KW-1185">Reference proteome</keyword>
<dbReference type="EMBL" id="FOFZ01000007">
    <property type="protein sequence ID" value="SER12611.1"/>
    <property type="molecule type" value="Genomic_DNA"/>
</dbReference>
<dbReference type="AlphaFoldDB" id="A0A1H9LMA2"/>
<reference evidence="2" key="1">
    <citation type="submission" date="2016-10" db="EMBL/GenBank/DDBJ databases">
        <authorList>
            <person name="Varghese N."/>
            <person name="Submissions S."/>
        </authorList>
    </citation>
    <scope>NUCLEOTIDE SEQUENCE [LARGE SCALE GENOMIC DNA]</scope>
    <source>
        <strain evidence="2">DSM 15719</strain>
    </source>
</reference>
<evidence type="ECO:0000313" key="2">
    <source>
        <dbReference type="Proteomes" id="UP000183658"/>
    </source>
</evidence>
<evidence type="ECO:0008006" key="3">
    <source>
        <dbReference type="Google" id="ProtNLM"/>
    </source>
</evidence>
<gene>
    <name evidence="1" type="ORF">SAMN05444355_10775</name>
</gene>
<dbReference type="RefSeq" id="WP_074723463.1">
    <property type="nucleotide sequence ID" value="NZ_CBCRVS010000005.1"/>
</dbReference>
<accession>A0A1H9LMA2</accession>
<name>A0A1H9LMA2_FLAFI</name>
<proteinExistence type="predicted"/>
<protein>
    <recommendedName>
        <fullName evidence="3">LysM domain-containing protein</fullName>
    </recommendedName>
</protein>
<evidence type="ECO:0000313" key="1">
    <source>
        <dbReference type="EMBL" id="SER12611.1"/>
    </source>
</evidence>
<organism evidence="1 2">
    <name type="scientific">Flavobacterium frigoris</name>
    <dbReference type="NCBI Taxonomy" id="229204"/>
    <lineage>
        <taxon>Bacteria</taxon>
        <taxon>Pseudomonadati</taxon>
        <taxon>Bacteroidota</taxon>
        <taxon>Flavobacteriia</taxon>
        <taxon>Flavobacteriales</taxon>
        <taxon>Flavobacteriaceae</taxon>
        <taxon>Flavobacterium</taxon>
    </lineage>
</organism>
<sequence>METSVIVLNSQSLLDIAIRYLGTVEAALDIAVLNKISITEDLVPGQILELPNVDYGYQEIVTFFNANKTQPATALSDDNKAIIEGDSGIGFWTIEDNFIVQ</sequence>
<dbReference type="Proteomes" id="UP000183658">
    <property type="component" value="Unassembled WGS sequence"/>
</dbReference>